<dbReference type="InterPro" id="IPR036390">
    <property type="entry name" value="WH_DNA-bd_sf"/>
</dbReference>
<feature type="domain" description="HTH lysR-type" evidence="5">
    <location>
        <begin position="1"/>
        <end position="58"/>
    </location>
</feature>
<dbReference type="SUPFAM" id="SSF46785">
    <property type="entry name" value="Winged helix' DNA-binding domain"/>
    <property type="match status" value="1"/>
</dbReference>
<evidence type="ECO:0000256" key="4">
    <source>
        <dbReference type="ARBA" id="ARBA00023163"/>
    </source>
</evidence>
<dbReference type="PRINTS" id="PR00039">
    <property type="entry name" value="HTHLYSR"/>
</dbReference>
<dbReference type="PANTHER" id="PTHR30419:SF28">
    <property type="entry name" value="HTH-TYPE TRANSCRIPTIONAL REGULATOR BSDA"/>
    <property type="match status" value="1"/>
</dbReference>
<evidence type="ECO:0000256" key="2">
    <source>
        <dbReference type="ARBA" id="ARBA00023015"/>
    </source>
</evidence>
<dbReference type="Pfam" id="PF00126">
    <property type="entry name" value="HTH_1"/>
    <property type="match status" value="1"/>
</dbReference>
<gene>
    <name evidence="6" type="ORF">bsdtb5_00670</name>
</gene>
<evidence type="ECO:0000256" key="3">
    <source>
        <dbReference type="ARBA" id="ARBA00023125"/>
    </source>
</evidence>
<dbReference type="FunFam" id="1.10.10.10:FF:000001">
    <property type="entry name" value="LysR family transcriptional regulator"/>
    <property type="match status" value="1"/>
</dbReference>
<comment type="similarity">
    <text evidence="1">Belongs to the LysR transcriptional regulatory family.</text>
</comment>
<protein>
    <submittedName>
        <fullName evidence="6">LysR family transcriptional regulator</fullName>
    </submittedName>
</protein>
<proteinExistence type="inferred from homology"/>
<dbReference type="PANTHER" id="PTHR30419">
    <property type="entry name" value="HTH-TYPE TRANSCRIPTIONAL REGULATOR YBHD"/>
    <property type="match status" value="1"/>
</dbReference>
<evidence type="ECO:0000256" key="1">
    <source>
        <dbReference type="ARBA" id="ARBA00009437"/>
    </source>
</evidence>
<evidence type="ECO:0000313" key="7">
    <source>
        <dbReference type="Proteomes" id="UP000595897"/>
    </source>
</evidence>
<dbReference type="Gene3D" id="3.40.190.290">
    <property type="match status" value="1"/>
</dbReference>
<dbReference type="SUPFAM" id="SSF53850">
    <property type="entry name" value="Periplasmic binding protein-like II"/>
    <property type="match status" value="1"/>
</dbReference>
<keyword evidence="3" id="KW-0238">DNA-binding</keyword>
<dbReference type="PROSITE" id="PS50931">
    <property type="entry name" value="HTH_LYSR"/>
    <property type="match status" value="1"/>
</dbReference>
<keyword evidence="7" id="KW-1185">Reference proteome</keyword>
<dbReference type="GO" id="GO:0005829">
    <property type="term" value="C:cytosol"/>
    <property type="evidence" value="ECO:0007669"/>
    <property type="project" value="TreeGrafter"/>
</dbReference>
<name>A0A7R7EHZ6_9FIRM</name>
<dbReference type="InterPro" id="IPR036388">
    <property type="entry name" value="WH-like_DNA-bd_sf"/>
</dbReference>
<dbReference type="EMBL" id="AP024169">
    <property type="protein sequence ID" value="BCN28772.1"/>
    <property type="molecule type" value="Genomic_DNA"/>
</dbReference>
<dbReference type="InterPro" id="IPR000847">
    <property type="entry name" value="LysR_HTH_N"/>
</dbReference>
<keyword evidence="2" id="KW-0805">Transcription regulation</keyword>
<accession>A0A7R7EHZ6</accession>
<evidence type="ECO:0000259" key="5">
    <source>
        <dbReference type="PROSITE" id="PS50931"/>
    </source>
</evidence>
<dbReference type="AlphaFoldDB" id="A0A7R7EHZ6"/>
<dbReference type="CDD" id="cd05466">
    <property type="entry name" value="PBP2_LTTR_substrate"/>
    <property type="match status" value="1"/>
</dbReference>
<keyword evidence="4" id="KW-0804">Transcription</keyword>
<dbReference type="KEGG" id="ahb:bsdtb5_00670"/>
<dbReference type="Pfam" id="PF03466">
    <property type="entry name" value="LysR_substrate"/>
    <property type="match status" value="1"/>
</dbReference>
<dbReference type="InterPro" id="IPR050950">
    <property type="entry name" value="HTH-type_LysR_regulators"/>
</dbReference>
<dbReference type="Gene3D" id="1.10.10.10">
    <property type="entry name" value="Winged helix-like DNA-binding domain superfamily/Winged helix DNA-binding domain"/>
    <property type="match status" value="1"/>
</dbReference>
<dbReference type="RefSeq" id="WP_271714081.1">
    <property type="nucleotide sequence ID" value="NZ_AP024169.1"/>
</dbReference>
<dbReference type="GO" id="GO:0003677">
    <property type="term" value="F:DNA binding"/>
    <property type="evidence" value="ECO:0007669"/>
    <property type="project" value="UniProtKB-KW"/>
</dbReference>
<sequence length="293" mass="33291">MDLKQLEYLVAVVEEGSINGAAKKLKMTQPPISSQMRLLEKELDCVLFTRGQRKITLTEEGNLLYHRALEMIHLNQSTITAVKDFRKAHGGTLKIGIISSVIEYAIHSWLTPFHSQYPEINFEIFEANTYELTDMLHNRLIDVALVRTPFSERDIDRISAQQERLVIVASKNYEDILDKITLKTLSHYPLILYRRWAQIIDEQFARKGLSPRIICMSDDARTCVSLASQGIGIALVPESIYLSSGEKQLFSKTVEDLPLQSSVTLIMSKKGCDTYVGKTFVKFFEQSLTLPTT</sequence>
<evidence type="ECO:0000313" key="6">
    <source>
        <dbReference type="EMBL" id="BCN28772.1"/>
    </source>
</evidence>
<dbReference type="GO" id="GO:0003700">
    <property type="term" value="F:DNA-binding transcription factor activity"/>
    <property type="evidence" value="ECO:0007669"/>
    <property type="project" value="InterPro"/>
</dbReference>
<dbReference type="InterPro" id="IPR005119">
    <property type="entry name" value="LysR_subst-bd"/>
</dbReference>
<reference evidence="6 7" key="1">
    <citation type="submission" date="2020-11" db="EMBL/GenBank/DDBJ databases">
        <title>Draft genome sequencing of a Lachnospiraceae strain isolated from anoxic soil subjected to BSD treatment.</title>
        <authorList>
            <person name="Uek A."/>
            <person name="Tonouchi A."/>
        </authorList>
    </citation>
    <scope>NUCLEOTIDE SEQUENCE [LARGE SCALE GENOMIC DNA]</scope>
    <source>
        <strain evidence="6 7">TB5</strain>
    </source>
</reference>
<organism evidence="6 7">
    <name type="scientific">Anaeromicropila herbilytica</name>
    <dbReference type="NCBI Taxonomy" id="2785025"/>
    <lineage>
        <taxon>Bacteria</taxon>
        <taxon>Bacillati</taxon>
        <taxon>Bacillota</taxon>
        <taxon>Clostridia</taxon>
        <taxon>Lachnospirales</taxon>
        <taxon>Lachnospiraceae</taxon>
        <taxon>Anaeromicropila</taxon>
    </lineage>
</organism>
<dbReference type="Proteomes" id="UP000595897">
    <property type="component" value="Chromosome"/>
</dbReference>